<evidence type="ECO:0000259" key="1">
    <source>
        <dbReference type="Pfam" id="PF00326"/>
    </source>
</evidence>
<dbReference type="Gene3D" id="3.40.50.1820">
    <property type="entry name" value="alpha/beta hydrolase"/>
    <property type="match status" value="1"/>
</dbReference>
<evidence type="ECO:0000313" key="3">
    <source>
        <dbReference type="Proteomes" id="UP000030764"/>
    </source>
</evidence>
<dbReference type="InterPro" id="IPR011042">
    <property type="entry name" value="6-blade_b-propeller_TolB-like"/>
</dbReference>
<dbReference type="SUPFAM" id="SSF82171">
    <property type="entry name" value="DPP6 N-terminal domain-like"/>
    <property type="match status" value="1"/>
</dbReference>
<name>A0A085LVC7_9BILA</name>
<evidence type="ECO:0000313" key="2">
    <source>
        <dbReference type="EMBL" id="KFD48923.1"/>
    </source>
</evidence>
<protein>
    <recommendedName>
        <fullName evidence="1">Peptidase S9 prolyl oligopeptidase catalytic domain-containing protein</fullName>
    </recommendedName>
</protein>
<dbReference type="PANTHER" id="PTHR43056:SF5">
    <property type="entry name" value="PEPTIDASE S9 PROLYL OLIGOPEPTIDASE CATALYTIC DOMAIN-CONTAINING PROTEIN"/>
    <property type="match status" value="1"/>
</dbReference>
<dbReference type="Pfam" id="PF00326">
    <property type="entry name" value="Peptidase_S9"/>
    <property type="match status" value="1"/>
</dbReference>
<dbReference type="InterPro" id="IPR029058">
    <property type="entry name" value="AB_hydrolase_fold"/>
</dbReference>
<sequence length="651" mass="72851">MTSRVGPYGFWESSITSSYVTSISRVFLELRVDPTEAGKGIVYWLERRLHEGGRGVVCSKIVGGETLEWTPSDYSVRSSVHEYGGGSFFVHSGSLYFVRASDNHFYKQSAHNQPPVCVTESDNRSRYADGFLALNGIYCVREDHDEKSVKNLLVRIDLASRKEILIADGADFYSGPQVSSNGKSIVWMQWNFPNMPWDSTEVWMASLAEDGSITAGTTRKILSTAGTSYMQPKFSEDGELYFISDESNWWNLYKYSGIGAHKNLTPIDREVGGPQWQLGESAYSFDPTGTGDLAIICDGELNIVNRKSDLCYRQETGYFEHSYIAFGQDRCIYCIASDATKFQAVIRWNVLYGVTDVIERVHEELDATLISVPELIAFPPALSESEGDGEPITIYGYFYNPVNPLYKPFRGSLPPLLVLAHGGPTGRCSRCLDLRIQYYTSRGFAVLNVDYRGSSGYGRQYRELLKSKLGIYDVDDCCSGALYLAGEGKVDPNMLCISGRSAGGFVVLASLAFKDVFSAGVCHYGISDLVALQESSCKYELHYFDKLVAPYPDQIATYRERSPINFIERIRAPVAFFHGTDDKIVPVDQIKRMHELLKRKGLMTSLVLFEGEGHGYRTDSNIRTALDGEYNFFCQALNINTECLTHKESVH</sequence>
<gene>
    <name evidence="2" type="ORF">M513_10164</name>
</gene>
<keyword evidence="3" id="KW-1185">Reference proteome</keyword>
<dbReference type="GO" id="GO:0006508">
    <property type="term" value="P:proteolysis"/>
    <property type="evidence" value="ECO:0007669"/>
    <property type="project" value="InterPro"/>
</dbReference>
<dbReference type="InterPro" id="IPR050585">
    <property type="entry name" value="Xaa-Pro_dipeptidyl-ppase/CocE"/>
</dbReference>
<organism evidence="2 3">
    <name type="scientific">Trichuris suis</name>
    <name type="common">pig whipworm</name>
    <dbReference type="NCBI Taxonomy" id="68888"/>
    <lineage>
        <taxon>Eukaryota</taxon>
        <taxon>Metazoa</taxon>
        <taxon>Ecdysozoa</taxon>
        <taxon>Nematoda</taxon>
        <taxon>Enoplea</taxon>
        <taxon>Dorylaimia</taxon>
        <taxon>Trichinellida</taxon>
        <taxon>Trichuridae</taxon>
        <taxon>Trichuris</taxon>
    </lineage>
</organism>
<feature type="domain" description="Peptidase S9 prolyl oligopeptidase catalytic" evidence="1">
    <location>
        <begin position="433"/>
        <end position="638"/>
    </location>
</feature>
<accession>A0A085LVC7</accession>
<proteinExistence type="predicted"/>
<dbReference type="InterPro" id="IPR001375">
    <property type="entry name" value="Peptidase_S9_cat"/>
</dbReference>
<reference evidence="2 3" key="1">
    <citation type="journal article" date="2014" name="Nat. Genet.">
        <title>Genome and transcriptome of the porcine whipworm Trichuris suis.</title>
        <authorList>
            <person name="Jex A.R."/>
            <person name="Nejsum P."/>
            <person name="Schwarz E.M."/>
            <person name="Hu L."/>
            <person name="Young N.D."/>
            <person name="Hall R.S."/>
            <person name="Korhonen P.K."/>
            <person name="Liao S."/>
            <person name="Thamsborg S."/>
            <person name="Xia J."/>
            <person name="Xu P."/>
            <person name="Wang S."/>
            <person name="Scheerlinck J.P."/>
            <person name="Hofmann A."/>
            <person name="Sternberg P.W."/>
            <person name="Wang J."/>
            <person name="Gasser R.B."/>
        </authorList>
    </citation>
    <scope>NUCLEOTIDE SEQUENCE [LARGE SCALE GENOMIC DNA]</scope>
    <source>
        <strain evidence="2">DCEP-RM93M</strain>
    </source>
</reference>
<dbReference type="PANTHER" id="PTHR43056">
    <property type="entry name" value="PEPTIDASE S9 PROLYL OLIGOPEPTIDASE"/>
    <property type="match status" value="1"/>
</dbReference>
<dbReference type="AlphaFoldDB" id="A0A085LVC7"/>
<dbReference type="GO" id="GO:0008236">
    <property type="term" value="F:serine-type peptidase activity"/>
    <property type="evidence" value="ECO:0007669"/>
    <property type="project" value="InterPro"/>
</dbReference>
<dbReference type="EMBL" id="KL363281">
    <property type="protein sequence ID" value="KFD48923.1"/>
    <property type="molecule type" value="Genomic_DNA"/>
</dbReference>
<dbReference type="Gene3D" id="2.120.10.30">
    <property type="entry name" value="TolB, C-terminal domain"/>
    <property type="match status" value="1"/>
</dbReference>
<dbReference type="SUPFAM" id="SSF53474">
    <property type="entry name" value="alpha/beta-Hydrolases"/>
    <property type="match status" value="1"/>
</dbReference>
<dbReference type="Proteomes" id="UP000030764">
    <property type="component" value="Unassembled WGS sequence"/>
</dbReference>